<proteinExistence type="predicted"/>
<feature type="signal peptide" evidence="1">
    <location>
        <begin position="1"/>
        <end position="29"/>
    </location>
</feature>
<reference evidence="2" key="1">
    <citation type="submission" date="2003-09" db="EMBL/GenBank/DDBJ databases">
        <title>Identification of S Locus Genes SLG, SRK and SP11/SCR Based on PCR-RFLP and DNA Sequencing in Inbred Lines of Radish (Raphanus sativus L.).</title>
        <authorList>
            <person name="Kim H.J."/>
            <person name="Park J.I."/>
            <person name="Watanabe M."/>
            <person name="Nou I.S."/>
        </authorList>
    </citation>
    <scope>NUCLEOTIDE SEQUENCE</scope>
    <source>
        <strain evidence="2">58</strain>
    </source>
</reference>
<evidence type="ECO:0000256" key="1">
    <source>
        <dbReference type="SAM" id="SignalP"/>
    </source>
</evidence>
<dbReference type="AlphaFoldDB" id="Q6TGF3"/>
<name>Q6TGF3_RAPSA</name>
<gene>
    <name evidence="2" type="primary">SP11-3</name>
</gene>
<dbReference type="EMBL" id="AY422011">
    <property type="protein sequence ID" value="AAQ98290.1"/>
    <property type="molecule type" value="Genomic_DNA"/>
</dbReference>
<keyword evidence="1" id="KW-0732">Signal</keyword>
<evidence type="ECO:0000313" key="2">
    <source>
        <dbReference type="EMBL" id="AAQ98290.1"/>
    </source>
</evidence>
<accession>Q6TGF3</accession>
<protein>
    <submittedName>
        <fullName evidence="2">S-locus pollen protein 11-3</fullName>
    </submittedName>
</protein>
<organism evidence="2">
    <name type="scientific">Raphanus sativus</name>
    <name type="common">Radish</name>
    <name type="synonym">Raphanus raphanistrum var. sativus</name>
    <dbReference type="NCBI Taxonomy" id="3726"/>
    <lineage>
        <taxon>Eukaryota</taxon>
        <taxon>Viridiplantae</taxon>
        <taxon>Streptophyta</taxon>
        <taxon>Embryophyta</taxon>
        <taxon>Tracheophyta</taxon>
        <taxon>Spermatophyta</taxon>
        <taxon>Magnoliopsida</taxon>
        <taxon>eudicotyledons</taxon>
        <taxon>Gunneridae</taxon>
        <taxon>Pentapetalae</taxon>
        <taxon>rosids</taxon>
        <taxon>malvids</taxon>
        <taxon>Brassicales</taxon>
        <taxon>Brassicaceae</taxon>
        <taxon>Brassiceae</taxon>
        <taxon>Raphanus</taxon>
    </lineage>
</organism>
<sequence>MRYGTYIYKFGKKIHYLCFIVLILTYVQAQDVGAPICPEGIARKYGILGRCFNSTHPDCKVNNCHCGVSNDGSSWSNFCYCCKVKS</sequence>
<feature type="chain" id="PRO_5004280372" evidence="1">
    <location>
        <begin position="30"/>
        <end position="86"/>
    </location>
</feature>